<sequence>MKAAAFATLTLLASAVCAAPPNEEYSRGPYGTLRSSRNGGSFRQPRNSRSTLTQTWTPGTAYAGLNTNQRGRSGRNRGGQTLQQRLEEQQGYYLQQQQLHQQQLHQQQLHQQQLQQQHLQQQHLQQQLRQQQLQQQQQHHIPKYVPPSKRTQKSPWINPESQNTIQVIPPPPLGEEKSERYYNHNFSNWDTSPGEHESHDGYETGSSTKTSTDAMIKSLPQVRKGAGEEYVTGALSTCDIIIARIVDASGLSLVELEAEYVPGKGDSETENANKLMFDDTKGKIKLVEERKKLILKSARVNKGN</sequence>
<feature type="signal peptide" evidence="2">
    <location>
        <begin position="1"/>
        <end position="18"/>
    </location>
</feature>
<reference evidence="3 4" key="1">
    <citation type="submission" date="2021-02" db="EMBL/GenBank/DDBJ databases">
        <title>Variation within the Batrachochytrium salamandrivorans European outbreak.</title>
        <authorList>
            <person name="Kelly M."/>
            <person name="Pasmans F."/>
            <person name="Shea T.P."/>
            <person name="Munoz J.F."/>
            <person name="Carranza S."/>
            <person name="Cuomo C.A."/>
            <person name="Martel A."/>
        </authorList>
    </citation>
    <scope>NUCLEOTIDE SEQUENCE [LARGE SCALE GENOMIC DNA]</scope>
    <source>
        <strain evidence="3 4">AMFP18/2</strain>
    </source>
</reference>
<dbReference type="EMBL" id="JAFCIX010000441">
    <property type="protein sequence ID" value="KAH6589750.1"/>
    <property type="molecule type" value="Genomic_DNA"/>
</dbReference>
<comment type="caution">
    <text evidence="3">The sequence shown here is derived from an EMBL/GenBank/DDBJ whole genome shotgun (WGS) entry which is preliminary data.</text>
</comment>
<name>A0ABQ8F078_9FUNG</name>
<evidence type="ECO:0000313" key="3">
    <source>
        <dbReference type="EMBL" id="KAH6589750.1"/>
    </source>
</evidence>
<proteinExistence type="predicted"/>
<feature type="region of interest" description="Disordered" evidence="1">
    <location>
        <begin position="21"/>
        <end position="79"/>
    </location>
</feature>
<feature type="chain" id="PRO_5045906816" evidence="2">
    <location>
        <begin position="19"/>
        <end position="304"/>
    </location>
</feature>
<dbReference type="Proteomes" id="UP001648503">
    <property type="component" value="Unassembled WGS sequence"/>
</dbReference>
<evidence type="ECO:0000256" key="1">
    <source>
        <dbReference type="SAM" id="MobiDB-lite"/>
    </source>
</evidence>
<keyword evidence="4" id="KW-1185">Reference proteome</keyword>
<gene>
    <name evidence="3" type="ORF">BASA50_009843</name>
</gene>
<feature type="compositionally biased region" description="Polar residues" evidence="1">
    <location>
        <begin position="153"/>
        <end position="166"/>
    </location>
</feature>
<feature type="compositionally biased region" description="Polar residues" evidence="1">
    <location>
        <begin position="33"/>
        <end position="58"/>
    </location>
</feature>
<accession>A0ABQ8F078</accession>
<evidence type="ECO:0000313" key="4">
    <source>
        <dbReference type="Proteomes" id="UP001648503"/>
    </source>
</evidence>
<organism evidence="3 4">
    <name type="scientific">Batrachochytrium salamandrivorans</name>
    <dbReference type="NCBI Taxonomy" id="1357716"/>
    <lineage>
        <taxon>Eukaryota</taxon>
        <taxon>Fungi</taxon>
        <taxon>Fungi incertae sedis</taxon>
        <taxon>Chytridiomycota</taxon>
        <taxon>Chytridiomycota incertae sedis</taxon>
        <taxon>Chytridiomycetes</taxon>
        <taxon>Rhizophydiales</taxon>
        <taxon>Rhizophydiales incertae sedis</taxon>
        <taxon>Batrachochytrium</taxon>
    </lineage>
</organism>
<feature type="region of interest" description="Disordered" evidence="1">
    <location>
        <begin position="130"/>
        <end position="211"/>
    </location>
</feature>
<keyword evidence="2" id="KW-0732">Signal</keyword>
<protein>
    <submittedName>
        <fullName evidence="3">Uncharacterized protein</fullName>
    </submittedName>
</protein>
<feature type="compositionally biased region" description="Low complexity" evidence="1">
    <location>
        <begin position="130"/>
        <end position="139"/>
    </location>
</feature>
<feature type="compositionally biased region" description="Basic and acidic residues" evidence="1">
    <location>
        <begin position="193"/>
        <end position="202"/>
    </location>
</feature>
<evidence type="ECO:0000256" key="2">
    <source>
        <dbReference type="SAM" id="SignalP"/>
    </source>
</evidence>